<name>A0ACB8CB84_DERSI</name>
<gene>
    <name evidence="1" type="ORF">HPB49_020343</name>
</gene>
<dbReference type="Proteomes" id="UP000821865">
    <property type="component" value="Chromosome 8"/>
</dbReference>
<comment type="caution">
    <text evidence="1">The sequence shown here is derived from an EMBL/GenBank/DDBJ whole genome shotgun (WGS) entry which is preliminary data.</text>
</comment>
<keyword evidence="2" id="KW-1185">Reference proteome</keyword>
<reference evidence="1" key="1">
    <citation type="submission" date="2020-05" db="EMBL/GenBank/DDBJ databases">
        <title>Large-scale comparative analyses of tick genomes elucidate their genetic diversity and vector capacities.</title>
        <authorList>
            <person name="Jia N."/>
            <person name="Wang J."/>
            <person name="Shi W."/>
            <person name="Du L."/>
            <person name="Sun Y."/>
            <person name="Zhan W."/>
            <person name="Jiang J."/>
            <person name="Wang Q."/>
            <person name="Zhang B."/>
            <person name="Ji P."/>
            <person name="Sakyi L.B."/>
            <person name="Cui X."/>
            <person name="Yuan T."/>
            <person name="Jiang B."/>
            <person name="Yang W."/>
            <person name="Lam T.T.-Y."/>
            <person name="Chang Q."/>
            <person name="Ding S."/>
            <person name="Wang X."/>
            <person name="Zhu J."/>
            <person name="Ruan X."/>
            <person name="Zhao L."/>
            <person name="Wei J."/>
            <person name="Que T."/>
            <person name="Du C."/>
            <person name="Cheng J."/>
            <person name="Dai P."/>
            <person name="Han X."/>
            <person name="Huang E."/>
            <person name="Gao Y."/>
            <person name="Liu J."/>
            <person name="Shao H."/>
            <person name="Ye R."/>
            <person name="Li L."/>
            <person name="Wei W."/>
            <person name="Wang X."/>
            <person name="Wang C."/>
            <person name="Yang T."/>
            <person name="Huo Q."/>
            <person name="Li W."/>
            <person name="Guo W."/>
            <person name="Chen H."/>
            <person name="Zhou L."/>
            <person name="Ni X."/>
            <person name="Tian J."/>
            <person name="Zhou Y."/>
            <person name="Sheng Y."/>
            <person name="Liu T."/>
            <person name="Pan Y."/>
            <person name="Xia L."/>
            <person name="Li J."/>
            <person name="Zhao F."/>
            <person name="Cao W."/>
        </authorList>
    </citation>
    <scope>NUCLEOTIDE SEQUENCE</scope>
    <source>
        <strain evidence="1">Dsil-2018</strain>
    </source>
</reference>
<organism evidence="1 2">
    <name type="scientific">Dermacentor silvarum</name>
    <name type="common">Tick</name>
    <dbReference type="NCBI Taxonomy" id="543639"/>
    <lineage>
        <taxon>Eukaryota</taxon>
        <taxon>Metazoa</taxon>
        <taxon>Ecdysozoa</taxon>
        <taxon>Arthropoda</taxon>
        <taxon>Chelicerata</taxon>
        <taxon>Arachnida</taxon>
        <taxon>Acari</taxon>
        <taxon>Parasitiformes</taxon>
        <taxon>Ixodida</taxon>
        <taxon>Ixodoidea</taxon>
        <taxon>Ixodidae</taxon>
        <taxon>Rhipicephalinae</taxon>
        <taxon>Dermacentor</taxon>
    </lineage>
</organism>
<proteinExistence type="predicted"/>
<evidence type="ECO:0000313" key="2">
    <source>
        <dbReference type="Proteomes" id="UP000821865"/>
    </source>
</evidence>
<protein>
    <submittedName>
        <fullName evidence="1">Uncharacterized protein</fullName>
    </submittedName>
</protein>
<evidence type="ECO:0000313" key="1">
    <source>
        <dbReference type="EMBL" id="KAH7938120.1"/>
    </source>
</evidence>
<accession>A0ACB8CB84</accession>
<dbReference type="EMBL" id="CM023477">
    <property type="protein sequence ID" value="KAH7938120.1"/>
    <property type="molecule type" value="Genomic_DNA"/>
</dbReference>
<sequence length="91" mass="10450">MLLSPPAHNAHGTLKATLTRRVTAPENQRLQQLLREADIGDHTPSHLLRHMQQQLATTAGTVSTVYCSEKFFYRQFPSQTTSARTDRFWKR</sequence>